<dbReference type="AlphaFoldDB" id="A0A809SE30"/>
<dbReference type="Proteomes" id="UP000464317">
    <property type="component" value="Chromosome"/>
</dbReference>
<name>A0A809SE30_9BACT</name>
<gene>
    <name evidence="2" type="ORF">JPM2_2320</name>
</gene>
<feature type="domain" description="YqaJ viral recombinase" evidence="1">
    <location>
        <begin position="40"/>
        <end position="168"/>
    </location>
</feature>
<dbReference type="NCBIfam" id="NF045870">
    <property type="entry name" value="MAGa7180_fam_nucl"/>
    <property type="match status" value="1"/>
</dbReference>
<evidence type="ECO:0000313" key="3">
    <source>
        <dbReference type="Proteomes" id="UP000464317"/>
    </source>
</evidence>
<dbReference type="InterPro" id="IPR011335">
    <property type="entry name" value="Restrct_endonuc-II-like"/>
</dbReference>
<dbReference type="InterPro" id="IPR011604">
    <property type="entry name" value="PDDEXK-like_dom_sf"/>
</dbReference>
<sequence>MARKYWNNIHYIIDKEKRVIKLLPDFFNELKTFDKRKGYKKIGGSSVGDILIQNKFKSQFNAFCHITRLKLPVLSKKYINAGIILEPKIFDVLRNTLKNQKIENYKAEDYNYDYFAGIDDVLSGVPDGFMPEHNMILEIKTAGEKKQELWQKDGVDPSYRKQAQLYAILMSKKLNTRIDKYSIVALFLKDEEGDYLKPEEIDLTKRKIKTYTYKVNENEANEDIKLVKDWYYKFTNTDISPEFNFLDDADQIAYLECQNNEEYQQLINKWKSMGKADLDFND</sequence>
<dbReference type="Gene3D" id="3.90.320.10">
    <property type="match status" value="1"/>
</dbReference>
<accession>A0A809SE30</accession>
<protein>
    <recommendedName>
        <fullName evidence="1">YqaJ viral recombinase domain-containing protein</fullName>
    </recommendedName>
</protein>
<dbReference type="InterPro" id="IPR019080">
    <property type="entry name" value="YqaJ_viral_recombinase"/>
</dbReference>
<evidence type="ECO:0000313" key="2">
    <source>
        <dbReference type="EMBL" id="BBU47539.1"/>
    </source>
</evidence>
<dbReference type="RefSeq" id="WP_161553039.1">
    <property type="nucleotide sequence ID" value="NZ_AP022325.1"/>
</dbReference>
<proteinExistence type="predicted"/>
<organism evidence="2 3">
    <name type="scientific">Mycoplasmopsis felis</name>
    <dbReference type="NCBI Taxonomy" id="33923"/>
    <lineage>
        <taxon>Bacteria</taxon>
        <taxon>Bacillati</taxon>
        <taxon>Mycoplasmatota</taxon>
        <taxon>Mycoplasmoidales</taxon>
        <taxon>Metamycoplasmataceae</taxon>
        <taxon>Mycoplasmopsis</taxon>
    </lineage>
</organism>
<dbReference type="SUPFAM" id="SSF52980">
    <property type="entry name" value="Restriction endonuclease-like"/>
    <property type="match status" value="1"/>
</dbReference>
<keyword evidence="3" id="KW-1185">Reference proteome</keyword>
<evidence type="ECO:0000259" key="1">
    <source>
        <dbReference type="Pfam" id="PF09588"/>
    </source>
</evidence>
<dbReference type="Pfam" id="PF09588">
    <property type="entry name" value="YqaJ"/>
    <property type="match status" value="1"/>
</dbReference>
<dbReference type="KEGG" id="mfel:JPM2_2320"/>
<dbReference type="EMBL" id="AP022325">
    <property type="protein sequence ID" value="BBU47539.1"/>
    <property type="molecule type" value="Genomic_DNA"/>
</dbReference>
<reference evidence="2 3" key="1">
    <citation type="submission" date="2020-01" db="EMBL/GenBank/DDBJ databases">
        <title>Complete genome sequence of Mycoplasma felis strain Myco-2.</title>
        <authorList>
            <person name="Kinoshita Y."/>
            <person name="Niwa H."/>
            <person name="Uchida-Fujii E."/>
            <person name="Nukada T."/>
        </authorList>
    </citation>
    <scope>NUCLEOTIDE SEQUENCE [LARGE SCALE GENOMIC DNA]</scope>
    <source>
        <strain evidence="2 3">Myco-2</strain>
    </source>
</reference>